<dbReference type="VEuPathDB" id="VectorBase:ISCW003997"/>
<dbReference type="OrthoDB" id="73997at2759"/>
<dbReference type="EnsemblMetazoa" id="ISCW003997-RA">
    <property type="protein sequence ID" value="ISCW003997-PA"/>
    <property type="gene ID" value="ISCW003997"/>
</dbReference>
<evidence type="ECO:0000313" key="2">
    <source>
        <dbReference type="EMBL" id="EEC05251.1"/>
    </source>
</evidence>
<dbReference type="PANTHER" id="PTHR14387:SF0">
    <property type="entry name" value="DUF2428 DOMAIN-CONTAINING PROTEIN"/>
    <property type="match status" value="1"/>
</dbReference>
<dbReference type="PANTHER" id="PTHR14387">
    <property type="entry name" value="THADA/DEATH RECEPTOR INTERACTING PROTEIN"/>
    <property type="match status" value="1"/>
</dbReference>
<dbReference type="AlphaFoldDB" id="B7PF79"/>
<feature type="domain" description="tRNA (32-2'-O)-methyltransferase regulator THADA-like C-terminal TPR repeats region" evidence="1">
    <location>
        <begin position="7"/>
        <end position="71"/>
    </location>
</feature>
<evidence type="ECO:0000259" key="1">
    <source>
        <dbReference type="Pfam" id="PF25151"/>
    </source>
</evidence>
<gene>
    <name evidence="2" type="ORF">IscW_ISCW003997</name>
</gene>
<dbReference type="EMBL" id="ABJB010299487">
    <property type="status" value="NOT_ANNOTATED_CDS"/>
    <property type="molecule type" value="Genomic_DNA"/>
</dbReference>
<name>B7PF79_IXOSC</name>
<dbReference type="VEuPathDB" id="VectorBase:ISCI003997"/>
<evidence type="ECO:0000313" key="3">
    <source>
        <dbReference type="EnsemblMetazoa" id="ISCW003997-PA"/>
    </source>
</evidence>
<evidence type="ECO:0000313" key="4">
    <source>
        <dbReference type="Proteomes" id="UP000001555"/>
    </source>
</evidence>
<dbReference type="VEuPathDB" id="VectorBase:ISCP_030058"/>
<protein>
    <recommendedName>
        <fullName evidence="1">tRNA (32-2'-O)-methyltransferase regulator THADA-like C-terminal TPR repeats region domain-containing protein</fullName>
    </recommendedName>
</protein>
<reference evidence="2 4" key="1">
    <citation type="submission" date="2008-03" db="EMBL/GenBank/DDBJ databases">
        <title>Annotation of Ixodes scapularis.</title>
        <authorList>
            <consortium name="Ixodes scapularis Genome Project Consortium"/>
            <person name="Caler E."/>
            <person name="Hannick L.I."/>
            <person name="Bidwell S."/>
            <person name="Joardar V."/>
            <person name="Thiagarajan M."/>
            <person name="Amedeo P."/>
            <person name="Galinsky K.J."/>
            <person name="Schobel S."/>
            <person name="Inman J."/>
            <person name="Hostetler J."/>
            <person name="Miller J."/>
            <person name="Hammond M."/>
            <person name="Megy K."/>
            <person name="Lawson D."/>
            <person name="Kodira C."/>
            <person name="Sutton G."/>
            <person name="Meyer J."/>
            <person name="Hill C.A."/>
            <person name="Birren B."/>
            <person name="Nene V."/>
            <person name="Collins F."/>
            <person name="Alarcon-Chaidez F."/>
            <person name="Wikel S."/>
            <person name="Strausberg R."/>
        </authorList>
    </citation>
    <scope>NUCLEOTIDE SEQUENCE [LARGE SCALE GENOMIC DNA]</scope>
    <source>
        <strain evidence="4">Wikel</strain>
        <strain evidence="2">Wikel colony</strain>
    </source>
</reference>
<dbReference type="InterPro" id="IPR051954">
    <property type="entry name" value="tRNA_methyltransferase_THADA"/>
</dbReference>
<dbReference type="InParanoid" id="B7PF79"/>
<keyword evidence="4" id="KW-1185">Reference proteome</keyword>
<dbReference type="Pfam" id="PF25151">
    <property type="entry name" value="TPR_Trm732_C"/>
    <property type="match status" value="1"/>
</dbReference>
<reference evidence="3" key="2">
    <citation type="submission" date="2020-05" db="UniProtKB">
        <authorList>
            <consortium name="EnsemblMetazoa"/>
        </authorList>
    </citation>
    <scope>IDENTIFICATION</scope>
    <source>
        <strain evidence="3">wikel</strain>
    </source>
</reference>
<dbReference type="EMBL" id="DS700070">
    <property type="protein sequence ID" value="EEC05251.1"/>
    <property type="molecule type" value="Genomic_DNA"/>
</dbReference>
<dbReference type="PaxDb" id="6945-B7PF79"/>
<dbReference type="InterPro" id="IPR056842">
    <property type="entry name" value="THADA-like_TPR_C"/>
</dbReference>
<proteinExistence type="predicted"/>
<sequence>MEGGFPLDAFAPHVVRCSCSPSWRVRALAARAVVPLVAPAERREFLLSAILSLPGAAHPPESNAVHGTLLQ</sequence>
<organism>
    <name type="scientific">Ixodes scapularis</name>
    <name type="common">Black-legged tick</name>
    <name type="synonym">Deer tick</name>
    <dbReference type="NCBI Taxonomy" id="6945"/>
    <lineage>
        <taxon>Eukaryota</taxon>
        <taxon>Metazoa</taxon>
        <taxon>Ecdysozoa</taxon>
        <taxon>Arthropoda</taxon>
        <taxon>Chelicerata</taxon>
        <taxon>Arachnida</taxon>
        <taxon>Acari</taxon>
        <taxon>Parasitiformes</taxon>
        <taxon>Ixodida</taxon>
        <taxon>Ixodoidea</taxon>
        <taxon>Ixodidae</taxon>
        <taxon>Ixodinae</taxon>
        <taxon>Ixodes</taxon>
    </lineage>
</organism>
<dbReference type="Proteomes" id="UP000001555">
    <property type="component" value="Unassembled WGS sequence"/>
</dbReference>
<accession>B7PF79</accession>
<dbReference type="HOGENOM" id="CLU_2742862_0_0_1"/>